<sequence length="488" mass="54639">MGKLPPSLRTSKNLVPPVRSLLPNLQSSTHEPQSQQPPYPHRKTPKSTTTTHRPPPPPPPITFTSPDISAAKTLFTSLTTTTKHPSLLTNRFCNKILESFTSVSSNIQDSIFLLTHMTKVNPLFTPDKSSYHILLTQSCTKPNSDLSNVDQVLTLMGSKGFQPDKVSTDIAIRTLCGSGYEDHAIELIKKLSQVEFTKPDTYTYNLLVKRLIKVQSLSSVNAFINEMKIGFDLKPDLVTYTILIDNVCNGKNLREAMRLLDVLKEEGFKPDCYVYNTIMKGYCMLSHGGEVLRVFKKMVEEEIEPDLVTYNTLIYGLSKSGKVKEAKKFVKEMAKMGHFPDVVTYTSLMNGLCRDGKALGALELLGEMESKGCSPNECTYNTLLHGLCKARQLDKGVELYNVMKENDMKLESGSYGTFLRALCRSGKVAEAYEVFDYALESKSLTEVAAYTTLESTLKWLKKAKEQGLAPKSILRIVTHDYSHEDEHH</sequence>
<dbReference type="OMA" id="CKARLMD"/>
<feature type="region of interest" description="Disordered" evidence="4">
    <location>
        <begin position="1"/>
        <end position="66"/>
    </location>
</feature>
<reference evidence="6" key="1">
    <citation type="journal article" date="2017" name="Nature">
        <title>The sunflower genome provides insights into oil metabolism, flowering and Asterid evolution.</title>
        <authorList>
            <person name="Badouin H."/>
            <person name="Gouzy J."/>
            <person name="Grassa C.J."/>
            <person name="Murat F."/>
            <person name="Staton S.E."/>
            <person name="Cottret L."/>
            <person name="Lelandais-Briere C."/>
            <person name="Owens G.L."/>
            <person name="Carrere S."/>
            <person name="Mayjonade B."/>
            <person name="Legrand L."/>
            <person name="Gill N."/>
            <person name="Kane N.C."/>
            <person name="Bowers J.E."/>
            <person name="Hubner S."/>
            <person name="Bellec A."/>
            <person name="Berard A."/>
            <person name="Berges H."/>
            <person name="Blanchet N."/>
            <person name="Boniface M.C."/>
            <person name="Brunel D."/>
            <person name="Catrice O."/>
            <person name="Chaidir N."/>
            <person name="Claudel C."/>
            <person name="Donnadieu C."/>
            <person name="Faraut T."/>
            <person name="Fievet G."/>
            <person name="Helmstetter N."/>
            <person name="King M."/>
            <person name="Knapp S.J."/>
            <person name="Lai Z."/>
            <person name="Le Paslier M.C."/>
            <person name="Lippi Y."/>
            <person name="Lorenzon L."/>
            <person name="Mandel J.R."/>
            <person name="Marage G."/>
            <person name="Marchand G."/>
            <person name="Marquand E."/>
            <person name="Bret-Mestries E."/>
            <person name="Morien E."/>
            <person name="Nambeesan S."/>
            <person name="Nguyen T."/>
            <person name="Pegot-Espagnet P."/>
            <person name="Pouilly N."/>
            <person name="Raftis F."/>
            <person name="Sallet E."/>
            <person name="Schiex T."/>
            <person name="Thomas J."/>
            <person name="Vandecasteele C."/>
            <person name="Vares D."/>
            <person name="Vear F."/>
            <person name="Vautrin S."/>
            <person name="Crespi M."/>
            <person name="Mangin B."/>
            <person name="Burke J.M."/>
            <person name="Salse J."/>
            <person name="Munos S."/>
            <person name="Vincourt P."/>
            <person name="Rieseberg L.H."/>
            <person name="Langlade N.B."/>
        </authorList>
    </citation>
    <scope>NUCLEOTIDE SEQUENCE [LARGE SCALE GENOMIC DNA]</scope>
    <source>
        <strain evidence="6">cv. SF193</strain>
    </source>
</reference>
<dbReference type="InterPro" id="IPR002885">
    <property type="entry name" value="PPR_rpt"/>
</dbReference>
<dbReference type="PANTHER" id="PTHR45613">
    <property type="entry name" value="PENTATRICOPEPTIDE REPEAT-CONTAINING PROTEIN"/>
    <property type="match status" value="1"/>
</dbReference>
<evidence type="ECO:0000313" key="6">
    <source>
        <dbReference type="Proteomes" id="UP000215914"/>
    </source>
</evidence>
<feature type="compositionally biased region" description="Polar residues" evidence="4">
    <location>
        <begin position="23"/>
        <end position="36"/>
    </location>
</feature>
<accession>A0A251UAH4</accession>
<gene>
    <name evidence="5" type="ORF">HannXRQ_Chr07g0192051</name>
</gene>
<feature type="repeat" description="PPR" evidence="3">
    <location>
        <begin position="411"/>
        <end position="445"/>
    </location>
</feature>
<evidence type="ECO:0000256" key="1">
    <source>
        <dbReference type="ARBA" id="ARBA00007626"/>
    </source>
</evidence>
<evidence type="ECO:0000256" key="2">
    <source>
        <dbReference type="ARBA" id="ARBA00022737"/>
    </source>
</evidence>
<dbReference type="FunCoup" id="A0A251UAH4">
    <property type="interactions" value="579"/>
</dbReference>
<dbReference type="Gene3D" id="1.25.40.10">
    <property type="entry name" value="Tetratricopeptide repeat domain"/>
    <property type="match status" value="3"/>
</dbReference>
<dbReference type="Pfam" id="PF01535">
    <property type="entry name" value="PPR"/>
    <property type="match status" value="1"/>
</dbReference>
<dbReference type="InParanoid" id="A0A251UAH4"/>
<keyword evidence="2" id="KW-0677">Repeat</keyword>
<organism evidence="5 6">
    <name type="scientific">Helianthus annuus</name>
    <name type="common">Common sunflower</name>
    <dbReference type="NCBI Taxonomy" id="4232"/>
    <lineage>
        <taxon>Eukaryota</taxon>
        <taxon>Viridiplantae</taxon>
        <taxon>Streptophyta</taxon>
        <taxon>Embryophyta</taxon>
        <taxon>Tracheophyta</taxon>
        <taxon>Spermatophyta</taxon>
        <taxon>Magnoliopsida</taxon>
        <taxon>eudicotyledons</taxon>
        <taxon>Gunneridae</taxon>
        <taxon>Pentapetalae</taxon>
        <taxon>asterids</taxon>
        <taxon>campanulids</taxon>
        <taxon>Asterales</taxon>
        <taxon>Asteraceae</taxon>
        <taxon>Asteroideae</taxon>
        <taxon>Heliantheae alliance</taxon>
        <taxon>Heliantheae</taxon>
        <taxon>Helianthus</taxon>
    </lineage>
</organism>
<feature type="repeat" description="PPR" evidence="3">
    <location>
        <begin position="306"/>
        <end position="340"/>
    </location>
</feature>
<evidence type="ECO:0000256" key="4">
    <source>
        <dbReference type="SAM" id="MobiDB-lite"/>
    </source>
</evidence>
<dbReference type="AlphaFoldDB" id="A0A251UAH4"/>
<dbReference type="NCBIfam" id="TIGR00756">
    <property type="entry name" value="PPR"/>
    <property type="match status" value="6"/>
</dbReference>
<feature type="repeat" description="PPR" evidence="3">
    <location>
        <begin position="271"/>
        <end position="305"/>
    </location>
</feature>
<dbReference type="GO" id="GO:0003729">
    <property type="term" value="F:mRNA binding"/>
    <property type="evidence" value="ECO:0000318"/>
    <property type="project" value="GO_Central"/>
</dbReference>
<dbReference type="InterPro" id="IPR011990">
    <property type="entry name" value="TPR-like_helical_dom_sf"/>
</dbReference>
<feature type="repeat" description="PPR" evidence="3">
    <location>
        <begin position="376"/>
        <end position="410"/>
    </location>
</feature>
<protein>
    <submittedName>
        <fullName evidence="5">Putative tetratricopeptide repeat (TPR)-like superfamily protein</fullName>
    </submittedName>
</protein>
<evidence type="ECO:0000313" key="5">
    <source>
        <dbReference type="EMBL" id="OTG20348.1"/>
    </source>
</evidence>
<dbReference type="Pfam" id="PF12854">
    <property type="entry name" value="PPR_1"/>
    <property type="match status" value="1"/>
</dbReference>
<dbReference type="PANTHER" id="PTHR45613:SF9">
    <property type="entry name" value="MITOCHONDRIAL GROUP I INTRON SPLICING FACTOR CCM1"/>
    <property type="match status" value="1"/>
</dbReference>
<dbReference type="EMBL" id="CM007896">
    <property type="protein sequence ID" value="OTG20348.1"/>
    <property type="molecule type" value="Genomic_DNA"/>
</dbReference>
<feature type="repeat" description="PPR" evidence="3">
    <location>
        <begin position="236"/>
        <end position="270"/>
    </location>
</feature>
<dbReference type="PROSITE" id="PS51375">
    <property type="entry name" value="PPR"/>
    <property type="match status" value="6"/>
</dbReference>
<evidence type="ECO:0000256" key="3">
    <source>
        <dbReference type="PROSITE-ProRule" id="PRU00708"/>
    </source>
</evidence>
<comment type="similarity">
    <text evidence="1">Belongs to the PPR family. P subfamily.</text>
</comment>
<name>A0A251UAH4_HELAN</name>
<dbReference type="Proteomes" id="UP000215914">
    <property type="component" value="Chromosome 7"/>
</dbReference>
<feature type="repeat" description="PPR" evidence="3">
    <location>
        <begin position="341"/>
        <end position="375"/>
    </location>
</feature>
<dbReference type="Pfam" id="PF13041">
    <property type="entry name" value="PPR_2"/>
    <property type="match status" value="2"/>
</dbReference>
<dbReference type="FunFam" id="1.25.40.10:FF:000558">
    <property type="entry name" value="Pentatricopeptide repeat-containing protein At5g39710"/>
    <property type="match status" value="1"/>
</dbReference>
<proteinExistence type="inferred from homology"/>
<keyword evidence="6" id="KW-1185">Reference proteome</keyword>